<keyword evidence="1" id="KW-0732">Signal</keyword>
<comment type="caution">
    <text evidence="2">The sequence shown here is derived from an EMBL/GenBank/DDBJ whole genome shotgun (WGS) entry which is preliminary data.</text>
</comment>
<reference evidence="2" key="1">
    <citation type="submission" date="2018-12" db="EMBL/GenBank/DDBJ databases">
        <authorList>
            <person name="Will S."/>
            <person name="Neumann-Schaal M."/>
            <person name="Henke P."/>
        </authorList>
    </citation>
    <scope>NUCLEOTIDE SEQUENCE</scope>
    <source>
        <strain evidence="2">PCC 7102</strain>
    </source>
</reference>
<dbReference type="AlphaFoldDB" id="A0A3S5K3B1"/>
<proteinExistence type="predicted"/>
<protein>
    <submittedName>
        <fullName evidence="2">Uncharacterized protein</fullName>
    </submittedName>
</protein>
<dbReference type="EMBL" id="RSCL01000007">
    <property type="protein sequence ID" value="RUT06126.1"/>
    <property type="molecule type" value="Genomic_DNA"/>
</dbReference>
<feature type="signal peptide" evidence="1">
    <location>
        <begin position="1"/>
        <end position="27"/>
    </location>
</feature>
<evidence type="ECO:0000313" key="3">
    <source>
        <dbReference type="Proteomes" id="UP000271624"/>
    </source>
</evidence>
<evidence type="ECO:0000256" key="1">
    <source>
        <dbReference type="SAM" id="SignalP"/>
    </source>
</evidence>
<gene>
    <name evidence="2" type="ORF">DSM106972_033320</name>
</gene>
<dbReference type="RefSeq" id="WP_127081793.1">
    <property type="nucleotide sequence ID" value="NZ_RSCL01000007.1"/>
</dbReference>
<name>A0A3S5K3B1_9CYAN</name>
<sequence length="176" mass="20382">MNDRLFRKCNLFVVFAILIAQQPQAFAEERIDSCQLNIYEVPRLQLNQITSSDILANSVERVDNQQSLFSARPRLNDLITRPLVWEMRVNKTDLPINANQIQYQVAPERRNGNPFNSVVVKAENFNDAVRSCDEKTAVIRGEVTLEFRDLHRIKPTRTQQQPIPFRANIRVCLKSC</sequence>
<feature type="chain" id="PRO_5030083695" evidence="1">
    <location>
        <begin position="28"/>
        <end position="176"/>
    </location>
</feature>
<reference evidence="2" key="2">
    <citation type="journal article" date="2019" name="Genome Biol. Evol.">
        <title>Day and night: Metabolic profiles and evolutionary relationships of six axenic non-marine cyanobacteria.</title>
        <authorList>
            <person name="Will S.E."/>
            <person name="Henke P."/>
            <person name="Boedeker C."/>
            <person name="Huang S."/>
            <person name="Brinkmann H."/>
            <person name="Rohde M."/>
            <person name="Jarek M."/>
            <person name="Friedl T."/>
            <person name="Seufert S."/>
            <person name="Schumacher M."/>
            <person name="Overmann J."/>
            <person name="Neumann-Schaal M."/>
            <person name="Petersen J."/>
        </authorList>
    </citation>
    <scope>NUCLEOTIDE SEQUENCE [LARGE SCALE GENOMIC DNA]</scope>
    <source>
        <strain evidence="2">PCC 7102</strain>
    </source>
</reference>
<keyword evidence="3" id="KW-1185">Reference proteome</keyword>
<accession>A0A3S5K3B1</accession>
<evidence type="ECO:0000313" key="2">
    <source>
        <dbReference type="EMBL" id="RUT06126.1"/>
    </source>
</evidence>
<dbReference type="Proteomes" id="UP000271624">
    <property type="component" value="Unassembled WGS sequence"/>
</dbReference>
<organism evidence="2 3">
    <name type="scientific">Dulcicalothrix desertica PCC 7102</name>
    <dbReference type="NCBI Taxonomy" id="232991"/>
    <lineage>
        <taxon>Bacteria</taxon>
        <taxon>Bacillati</taxon>
        <taxon>Cyanobacteriota</taxon>
        <taxon>Cyanophyceae</taxon>
        <taxon>Nostocales</taxon>
        <taxon>Calotrichaceae</taxon>
        <taxon>Dulcicalothrix</taxon>
    </lineage>
</organism>
<dbReference type="OrthoDB" id="484730at2"/>